<feature type="transmembrane region" description="Helical" evidence="1">
    <location>
        <begin position="267"/>
        <end position="287"/>
    </location>
</feature>
<reference evidence="3" key="1">
    <citation type="submission" date="2016-05" db="EMBL/GenBank/DDBJ databases">
        <authorList>
            <person name="Naeem Raeece"/>
        </authorList>
    </citation>
    <scope>NUCLEOTIDE SEQUENCE [LARGE SCALE GENOMIC DNA]</scope>
</reference>
<dbReference type="Proteomes" id="UP000078550">
    <property type="component" value="Unassembled WGS sequence"/>
</dbReference>
<organism evidence="2 3">
    <name type="scientific">Plasmodium ovale wallikeri</name>
    <dbReference type="NCBI Taxonomy" id="864142"/>
    <lineage>
        <taxon>Eukaryota</taxon>
        <taxon>Sar</taxon>
        <taxon>Alveolata</taxon>
        <taxon>Apicomplexa</taxon>
        <taxon>Aconoidasida</taxon>
        <taxon>Haemosporida</taxon>
        <taxon>Plasmodiidae</taxon>
        <taxon>Plasmodium</taxon>
        <taxon>Plasmodium (Plasmodium)</taxon>
    </lineage>
</organism>
<proteinExistence type="predicted"/>
<gene>
    <name evidence="2" type="ORF">POVWA2_090370</name>
</gene>
<evidence type="ECO:0000313" key="2">
    <source>
        <dbReference type="EMBL" id="SBT59003.1"/>
    </source>
</evidence>
<evidence type="ECO:0000256" key="1">
    <source>
        <dbReference type="SAM" id="Phobius"/>
    </source>
</evidence>
<keyword evidence="1" id="KW-1133">Transmembrane helix</keyword>
<dbReference type="AlphaFoldDB" id="A0A1A9ARY0"/>
<evidence type="ECO:0000313" key="3">
    <source>
        <dbReference type="Proteomes" id="UP000078550"/>
    </source>
</evidence>
<name>A0A1A9ARY0_PLAOA</name>
<dbReference type="EMBL" id="FLRE01002758">
    <property type="protein sequence ID" value="SBT59003.1"/>
    <property type="molecule type" value="Genomic_DNA"/>
</dbReference>
<protein>
    <submittedName>
        <fullName evidence="2">PIR Superfamily Protein</fullName>
    </submittedName>
</protein>
<keyword evidence="1" id="KW-0472">Membrane</keyword>
<keyword evidence="1" id="KW-0812">Transmembrane</keyword>
<accession>A0A1A9ARY0</accession>
<sequence length="334" mass="39292">MVQKRNWDFDEKLLPSIYFTNKLYNNTNIQELNENKEKTQTYQQVLTNINELNSSFNQCYQEIKGECIDSDDVIKCCRDINYHFDVVKGIIKSFKLEESKKNDLITKVEDNLKQRLSEYGAHICERKEDLDSIRKRCIIKQLHDFVQDKVIIKNYSNGYNTYLVKKWNEITKYTNGNDDVYMKIENDFMGIIEQYNNFLYSPNFICNIKLDDLSTDDITISTNLDSLINSISLEKFTTKNYEKGCYNKNYIDMLKNKSSNIQKMNNILSIGIAILGLSLIIIFLYRFSPLSSFIHRYTKKKIELDENISNDVMSELYDNYDDGGSYVTYQSVSH</sequence>